<dbReference type="InterPro" id="IPR025436">
    <property type="entry name" value="DUF4179"/>
</dbReference>
<accession>A0AB39HP26</accession>
<sequence>MKDKLNRDIDVPEADVHLAIRKGIQRAKAEGPVKKKSRKSYKIFFSVAAACLLALTFFINPVAKALANVPIIGSVYSQFNDLVGRDLEGRDLVTALDELAEAEDIQIKITSGYYDGAMIGITFDVTGEDLTDESEEMDGFYEIFNGDEEIADSQELVYLQKNEKGYSGHIRHYYPATDLPEGAEIPLAFKRIGKHEGNWEFDVAIKQLPYKEVALTEERIDEEHQIMIEFESIMIGEASVAIDYTATFPKNQENNQASLAIFDDNGNEIYGLIDGIDLEKTVDGDSVIVKNRTIITDSIEGTINSLTIHPKVRIIGKDPNQPLELGVLQIPLK</sequence>
<keyword evidence="1" id="KW-1133">Transmembrane helix</keyword>
<evidence type="ECO:0000259" key="2">
    <source>
        <dbReference type="Pfam" id="PF13786"/>
    </source>
</evidence>
<reference evidence="4" key="1">
    <citation type="submission" date="2024-07" db="EMBL/GenBank/DDBJ databases">
        <title>Halotolerant mesophilic bacterium Ornithinibacillus sp. 4-3, sp. nov., isolated from soil.</title>
        <authorList>
            <person name="Sidarenka A.V."/>
            <person name="Guliayeva D.E."/>
            <person name="Leanovich S.I."/>
            <person name="Hileuskaya K.S."/>
            <person name="Akhremchuk A.E."/>
            <person name="Sikolenko M.A."/>
            <person name="Valentovich L.N."/>
        </authorList>
    </citation>
    <scope>NUCLEOTIDE SEQUENCE</scope>
    <source>
        <strain evidence="4">4-3</strain>
    </source>
</reference>
<feature type="domain" description="DUF5643" evidence="3">
    <location>
        <begin position="219"/>
        <end position="325"/>
    </location>
</feature>
<dbReference type="EMBL" id="CP162599">
    <property type="protein sequence ID" value="XDK32054.1"/>
    <property type="molecule type" value="Genomic_DNA"/>
</dbReference>
<evidence type="ECO:0000313" key="4">
    <source>
        <dbReference type="EMBL" id="XDK32054.1"/>
    </source>
</evidence>
<name>A0AB39HP26_9BACI</name>
<gene>
    <name evidence="4" type="ORF">AB4Y30_13690</name>
</gene>
<evidence type="ECO:0000256" key="1">
    <source>
        <dbReference type="SAM" id="Phobius"/>
    </source>
</evidence>
<dbReference type="Pfam" id="PF18705">
    <property type="entry name" value="DUF5643"/>
    <property type="match status" value="1"/>
</dbReference>
<dbReference type="Gene3D" id="2.60.40.1630">
    <property type="entry name" value="bacillus anthracis domain"/>
    <property type="match status" value="1"/>
</dbReference>
<feature type="transmembrane region" description="Helical" evidence="1">
    <location>
        <begin position="43"/>
        <end position="63"/>
    </location>
</feature>
<feature type="domain" description="DUF4179" evidence="2">
    <location>
        <begin position="37"/>
        <end position="125"/>
    </location>
</feature>
<dbReference type="AlphaFoldDB" id="A0AB39HP26"/>
<dbReference type="RefSeq" id="WP_368652776.1">
    <property type="nucleotide sequence ID" value="NZ_CP162599.1"/>
</dbReference>
<protein>
    <submittedName>
        <fullName evidence="4">DUF4179 domain-containing protein</fullName>
    </submittedName>
</protein>
<proteinExistence type="predicted"/>
<keyword evidence="1" id="KW-0472">Membrane</keyword>
<keyword evidence="1" id="KW-0812">Transmembrane</keyword>
<organism evidence="4">
    <name type="scientific">Ornithinibacillus sp. 4-3</name>
    <dbReference type="NCBI Taxonomy" id="3231488"/>
    <lineage>
        <taxon>Bacteria</taxon>
        <taxon>Bacillati</taxon>
        <taxon>Bacillota</taxon>
        <taxon>Bacilli</taxon>
        <taxon>Bacillales</taxon>
        <taxon>Bacillaceae</taxon>
        <taxon>Ornithinibacillus</taxon>
    </lineage>
</organism>
<evidence type="ECO:0000259" key="3">
    <source>
        <dbReference type="Pfam" id="PF18705"/>
    </source>
</evidence>
<dbReference type="Pfam" id="PF13786">
    <property type="entry name" value="DUF4179"/>
    <property type="match status" value="1"/>
</dbReference>
<dbReference type="InterPro" id="IPR040680">
    <property type="entry name" value="DUF5643"/>
</dbReference>